<keyword evidence="1" id="KW-0472">Membrane</keyword>
<evidence type="ECO:0000256" key="1">
    <source>
        <dbReference type="SAM" id="Phobius"/>
    </source>
</evidence>
<protein>
    <recommendedName>
        <fullName evidence="4">DUF2214 family protein</fullName>
    </recommendedName>
</protein>
<evidence type="ECO:0000313" key="3">
    <source>
        <dbReference type="Proteomes" id="UP000283255"/>
    </source>
</evidence>
<proteinExistence type="predicted"/>
<comment type="caution">
    <text evidence="2">The sequence shown here is derived from an EMBL/GenBank/DDBJ whole genome shotgun (WGS) entry which is preliminary data.</text>
</comment>
<feature type="transmembrane region" description="Helical" evidence="1">
    <location>
        <begin position="156"/>
        <end position="174"/>
    </location>
</feature>
<keyword evidence="3" id="KW-1185">Reference proteome</keyword>
<feature type="transmembrane region" description="Helical" evidence="1">
    <location>
        <begin position="80"/>
        <end position="102"/>
    </location>
</feature>
<name>A0A418YHI8_9GAMM</name>
<organism evidence="2 3">
    <name type="scientific">Motilimonas pumila</name>
    <dbReference type="NCBI Taxonomy" id="2303987"/>
    <lineage>
        <taxon>Bacteria</taxon>
        <taxon>Pseudomonadati</taxon>
        <taxon>Pseudomonadota</taxon>
        <taxon>Gammaproteobacteria</taxon>
        <taxon>Alteromonadales</taxon>
        <taxon>Alteromonadales genera incertae sedis</taxon>
        <taxon>Motilimonas</taxon>
    </lineage>
</organism>
<dbReference type="OrthoDB" id="6890349at2"/>
<evidence type="ECO:0008006" key="4">
    <source>
        <dbReference type="Google" id="ProtNLM"/>
    </source>
</evidence>
<dbReference type="AlphaFoldDB" id="A0A418YHI8"/>
<keyword evidence="1" id="KW-0812">Transmembrane</keyword>
<gene>
    <name evidence="2" type="ORF">D1Z90_06280</name>
</gene>
<dbReference type="RefSeq" id="WP_119909896.1">
    <property type="nucleotide sequence ID" value="NZ_QZCH01000004.1"/>
</dbReference>
<dbReference type="Proteomes" id="UP000283255">
    <property type="component" value="Unassembled WGS sequence"/>
</dbReference>
<feature type="transmembrane region" description="Helical" evidence="1">
    <location>
        <begin position="6"/>
        <end position="27"/>
    </location>
</feature>
<feature type="transmembrane region" description="Helical" evidence="1">
    <location>
        <begin position="123"/>
        <end position="144"/>
    </location>
</feature>
<reference evidence="2 3" key="2">
    <citation type="submission" date="2019-01" db="EMBL/GenBank/DDBJ databases">
        <title>Motilimonas pumilus sp. nov., isolated from the gut of sea cucumber (Apostichopus japonicus).</title>
        <authorList>
            <person name="Wang F.-Q."/>
            <person name="Ren L.-H."/>
            <person name="Lin Y.-W."/>
            <person name="Sun G.-H."/>
            <person name="Du Z.-J."/>
            <person name="Zhao J.-X."/>
            <person name="Liu X.-J."/>
            <person name="Liu L.-J."/>
        </authorList>
    </citation>
    <scope>NUCLEOTIDE SEQUENCE [LARGE SCALE GENOMIC DNA]</scope>
    <source>
        <strain evidence="2 3">PLHSC7-2</strain>
    </source>
</reference>
<reference evidence="2 3" key="1">
    <citation type="submission" date="2018-09" db="EMBL/GenBank/DDBJ databases">
        <authorList>
            <person name="Wang F."/>
        </authorList>
    </citation>
    <scope>NUCLEOTIDE SEQUENCE [LARGE SCALE GENOMIC DNA]</scope>
    <source>
        <strain evidence="2 3">PLHSC7-2</strain>
    </source>
</reference>
<evidence type="ECO:0000313" key="2">
    <source>
        <dbReference type="EMBL" id="RJG49561.1"/>
    </source>
</evidence>
<sequence length="189" mass="21479">MKTLLLYTHVIALAAAIGAMIMTEYLISRRFRNFSDDLFEVIKLAHHTINWALLALWGSGIGFLILGYQQDPDYVMNQKVWAKMLIVTIVTINGYYIAKRVLPCIRGLSEQRPFVKSLNEATLFRFSVAVSLAGWLIAVFFGIAKFLSYQNNFFELLAAYVGLVTFFFVASFTLKDSPLTMEKNLARND</sequence>
<dbReference type="EMBL" id="QZCH01000004">
    <property type="protein sequence ID" value="RJG49561.1"/>
    <property type="molecule type" value="Genomic_DNA"/>
</dbReference>
<accession>A0A418YHI8</accession>
<feature type="transmembrane region" description="Helical" evidence="1">
    <location>
        <begin position="48"/>
        <end position="68"/>
    </location>
</feature>
<keyword evidence="1" id="KW-1133">Transmembrane helix</keyword>